<dbReference type="Proteomes" id="UP001597063">
    <property type="component" value="Unassembled WGS sequence"/>
</dbReference>
<gene>
    <name evidence="2" type="ORF">ACFQZM_00130</name>
</gene>
<organism evidence="2 3">
    <name type="scientific">Actinomadura fibrosa</name>
    <dbReference type="NCBI Taxonomy" id="111802"/>
    <lineage>
        <taxon>Bacteria</taxon>
        <taxon>Bacillati</taxon>
        <taxon>Actinomycetota</taxon>
        <taxon>Actinomycetes</taxon>
        <taxon>Streptosporangiales</taxon>
        <taxon>Thermomonosporaceae</taxon>
        <taxon>Actinomadura</taxon>
    </lineage>
</organism>
<proteinExistence type="predicted"/>
<feature type="domain" description="DUF397" evidence="1">
    <location>
        <begin position="8"/>
        <end position="61"/>
    </location>
</feature>
<keyword evidence="3" id="KW-1185">Reference proteome</keyword>
<evidence type="ECO:0000313" key="3">
    <source>
        <dbReference type="Proteomes" id="UP001597063"/>
    </source>
</evidence>
<comment type="caution">
    <text evidence="2">The sequence shown here is derived from an EMBL/GenBank/DDBJ whole genome shotgun (WGS) entry which is preliminary data.</text>
</comment>
<dbReference type="RefSeq" id="WP_131759070.1">
    <property type="nucleotide sequence ID" value="NZ_CAACUY010000067.1"/>
</dbReference>
<evidence type="ECO:0000259" key="1">
    <source>
        <dbReference type="Pfam" id="PF04149"/>
    </source>
</evidence>
<protein>
    <submittedName>
        <fullName evidence="2">DUF397 domain-containing protein</fullName>
    </submittedName>
</protein>
<accession>A0ABW2XEK3</accession>
<dbReference type="Pfam" id="PF04149">
    <property type="entry name" value="DUF397"/>
    <property type="match status" value="1"/>
</dbReference>
<dbReference type="EMBL" id="JBHTGP010000001">
    <property type="protein sequence ID" value="MFD0682886.1"/>
    <property type="molecule type" value="Genomic_DNA"/>
</dbReference>
<dbReference type="InterPro" id="IPR007278">
    <property type="entry name" value="DUF397"/>
</dbReference>
<name>A0ABW2XEK3_9ACTN</name>
<evidence type="ECO:0000313" key="2">
    <source>
        <dbReference type="EMBL" id="MFD0682886.1"/>
    </source>
</evidence>
<sequence length="65" mass="7207">MTLPSCKNWRKSSYSAANSDCVEVGRSAEGMIGVRDTKQAVNGPVLHFSTREWSDFLRAVRSQTS</sequence>
<reference evidence="3" key="1">
    <citation type="journal article" date="2019" name="Int. J. Syst. Evol. Microbiol.">
        <title>The Global Catalogue of Microorganisms (GCM) 10K type strain sequencing project: providing services to taxonomists for standard genome sequencing and annotation.</title>
        <authorList>
            <consortium name="The Broad Institute Genomics Platform"/>
            <consortium name="The Broad Institute Genome Sequencing Center for Infectious Disease"/>
            <person name="Wu L."/>
            <person name="Ma J."/>
        </authorList>
    </citation>
    <scope>NUCLEOTIDE SEQUENCE [LARGE SCALE GENOMIC DNA]</scope>
    <source>
        <strain evidence="3">JCM 9371</strain>
    </source>
</reference>